<evidence type="ECO:0000313" key="4">
    <source>
        <dbReference type="EMBL" id="GGC74740.1"/>
    </source>
</evidence>
<dbReference type="InterPro" id="IPR021176">
    <property type="entry name" value="Competence-induced_CoiA"/>
</dbReference>
<dbReference type="InterPro" id="IPR057252">
    <property type="entry name" value="CoiA_C"/>
</dbReference>
<dbReference type="InterPro" id="IPR010330">
    <property type="entry name" value="CoiA_nuc"/>
</dbReference>
<gene>
    <name evidence="4" type="ORF">GCM10007216_01680</name>
</gene>
<dbReference type="RefSeq" id="WP_062444415.1">
    <property type="nucleotide sequence ID" value="NZ_BMCJ01000001.1"/>
</dbReference>
<feature type="domain" description="Competence protein CoiA-like N-terminal" evidence="2">
    <location>
        <begin position="21"/>
        <end position="61"/>
    </location>
</feature>
<dbReference type="InterPro" id="IPR057253">
    <property type="entry name" value="CoiA-like_N"/>
</dbReference>
<evidence type="ECO:0000259" key="3">
    <source>
        <dbReference type="Pfam" id="PF25166"/>
    </source>
</evidence>
<protein>
    <submittedName>
        <fullName evidence="4">Competence protein</fullName>
    </submittedName>
</protein>
<accession>A0ABQ1NHE4</accession>
<evidence type="ECO:0000313" key="5">
    <source>
        <dbReference type="Proteomes" id="UP000619534"/>
    </source>
</evidence>
<dbReference type="Pfam" id="PF25166">
    <property type="entry name" value="CoiA_C"/>
    <property type="match status" value="1"/>
</dbReference>
<dbReference type="Proteomes" id="UP000619534">
    <property type="component" value="Unassembled WGS sequence"/>
</dbReference>
<dbReference type="EMBL" id="BMCJ01000001">
    <property type="protein sequence ID" value="GGC74740.1"/>
    <property type="molecule type" value="Genomic_DNA"/>
</dbReference>
<organism evidence="4 5">
    <name type="scientific">Thalassobacillus devorans</name>
    <dbReference type="NCBI Taxonomy" id="279813"/>
    <lineage>
        <taxon>Bacteria</taxon>
        <taxon>Bacillati</taxon>
        <taxon>Bacillota</taxon>
        <taxon>Bacilli</taxon>
        <taxon>Bacillales</taxon>
        <taxon>Bacillaceae</taxon>
        <taxon>Thalassobacillus</taxon>
    </lineage>
</organism>
<keyword evidence="5" id="KW-1185">Reference proteome</keyword>
<evidence type="ECO:0000259" key="2">
    <source>
        <dbReference type="Pfam" id="PF25164"/>
    </source>
</evidence>
<proteinExistence type="predicted"/>
<feature type="domain" description="Competence protein CoiA C-terminal" evidence="3">
    <location>
        <begin position="244"/>
        <end position="364"/>
    </location>
</feature>
<name>A0ABQ1NHE4_9BACI</name>
<dbReference type="Pfam" id="PF06054">
    <property type="entry name" value="CoiA_nuc"/>
    <property type="match status" value="1"/>
</dbReference>
<dbReference type="PIRSF" id="PIRSF007487">
    <property type="entry name" value="Competence-induced_CoiA_bac"/>
    <property type="match status" value="1"/>
</dbReference>
<comment type="caution">
    <text evidence="4">The sequence shown here is derived from an EMBL/GenBank/DDBJ whole genome shotgun (WGS) entry which is preliminary data.</text>
</comment>
<reference evidence="5" key="1">
    <citation type="journal article" date="2019" name="Int. J. Syst. Evol. Microbiol.">
        <title>The Global Catalogue of Microorganisms (GCM) 10K type strain sequencing project: providing services to taxonomists for standard genome sequencing and annotation.</title>
        <authorList>
            <consortium name="The Broad Institute Genomics Platform"/>
            <consortium name="The Broad Institute Genome Sequencing Center for Infectious Disease"/>
            <person name="Wu L."/>
            <person name="Ma J."/>
        </authorList>
    </citation>
    <scope>NUCLEOTIDE SEQUENCE [LARGE SCALE GENOMIC DNA]</scope>
    <source>
        <strain evidence="5">CCM 7282</strain>
    </source>
</reference>
<sequence length="377" mass="43624">MLSAVNRDGQLIQLAGGHKPELLQAEEDSYFCPQCQEPVLIRAGVKVTPHFAHYPNSDCPSSKSGEGSYHHQGKVRLWEWLQAQGYEAELEPYLPEIQQRPDILLQTKTKRVAIEYQCARIPEIEVAKRTTEYHRVGVFPLWILGGNRLVRKWTDSIQLTSFERNFIYHFHDYRIYFYDPSTNQMLIASHLQGSGRTRIFTSFNYVPLQQLSFRQLFTSSIHPLNHMPPGWKSFIKTKRLRSPGHISVKEKRWRQYLYQAGIHPSLLPTLAYLPVTSQLQIAEAPWIWQSRYLLDTFMPASIGTLLPHRIAPRVNTLLNVSSTPSPLEEYLNLLFQLGFTEKVAPQQYRKIKVVALPRTIDEALQQDEILFNSLKKG</sequence>
<dbReference type="Pfam" id="PF25164">
    <property type="entry name" value="CoiA_N"/>
    <property type="match status" value="1"/>
</dbReference>
<feature type="domain" description="Competence protein CoiA nuclease-like" evidence="1">
    <location>
        <begin position="66"/>
        <end position="219"/>
    </location>
</feature>
<evidence type="ECO:0000259" key="1">
    <source>
        <dbReference type="Pfam" id="PF06054"/>
    </source>
</evidence>